<protein>
    <recommendedName>
        <fullName evidence="4">Sulfate adenylyltransferase</fullName>
    </recommendedName>
</protein>
<keyword evidence="3" id="KW-1185">Reference proteome</keyword>
<dbReference type="Pfam" id="PF06035">
    <property type="entry name" value="Peptidase_C93"/>
    <property type="match status" value="1"/>
</dbReference>
<name>A0A7Z1ADR0_9GAMM</name>
<dbReference type="PANTHER" id="PTHR39327">
    <property type="match status" value="1"/>
</dbReference>
<dbReference type="Proteomes" id="UP000094769">
    <property type="component" value="Unassembled WGS sequence"/>
</dbReference>
<keyword evidence="1" id="KW-1133">Transmembrane helix</keyword>
<proteinExistence type="predicted"/>
<evidence type="ECO:0008006" key="4">
    <source>
        <dbReference type="Google" id="ProtNLM"/>
    </source>
</evidence>
<dbReference type="InterPro" id="IPR010319">
    <property type="entry name" value="Transglutaminase-like_Cys_pept"/>
</dbReference>
<dbReference type="RefSeq" id="WP_235615272.1">
    <property type="nucleotide sequence ID" value="NZ_MARB01000026.1"/>
</dbReference>
<reference evidence="2 3" key="1">
    <citation type="submission" date="2016-06" db="EMBL/GenBank/DDBJ databases">
        <title>Genome sequence of endosymbiont of Candidatus Endolucinida thiodiazotropha.</title>
        <authorList>
            <person name="Poehlein A."/>
            <person name="Koenig S."/>
            <person name="Heiden S.E."/>
            <person name="Thuermer A."/>
            <person name="Voget S."/>
            <person name="Daniel R."/>
            <person name="Markert S."/>
            <person name="Gros O."/>
            <person name="Schweder T."/>
        </authorList>
    </citation>
    <scope>NUCLEOTIDE SEQUENCE [LARGE SCALE GENOMIC DNA]</scope>
    <source>
        <strain evidence="2 3">COS</strain>
    </source>
</reference>
<keyword evidence="1" id="KW-0472">Membrane</keyword>
<evidence type="ECO:0000256" key="1">
    <source>
        <dbReference type="SAM" id="Phobius"/>
    </source>
</evidence>
<dbReference type="EMBL" id="MARB01000026">
    <property type="protein sequence ID" value="ODJ86185.1"/>
    <property type="molecule type" value="Genomic_DNA"/>
</dbReference>
<dbReference type="SUPFAM" id="SSF54001">
    <property type="entry name" value="Cysteine proteinases"/>
    <property type="match status" value="1"/>
</dbReference>
<keyword evidence="1" id="KW-0812">Transmembrane</keyword>
<accession>A0A7Z1ADR0</accession>
<gene>
    <name evidence="2" type="ORF">CODIS_36180</name>
</gene>
<dbReference type="AlphaFoldDB" id="A0A7Z1ADR0"/>
<organism evidence="2 3">
    <name type="scientific">Candidatus Thiodiazotropha endolucinida</name>
    <dbReference type="NCBI Taxonomy" id="1655433"/>
    <lineage>
        <taxon>Bacteria</taxon>
        <taxon>Pseudomonadati</taxon>
        <taxon>Pseudomonadota</taxon>
        <taxon>Gammaproteobacteria</taxon>
        <taxon>Chromatiales</taxon>
        <taxon>Sedimenticolaceae</taxon>
        <taxon>Candidatus Thiodiazotropha</taxon>
    </lineage>
</organism>
<evidence type="ECO:0000313" key="2">
    <source>
        <dbReference type="EMBL" id="ODJ86185.1"/>
    </source>
</evidence>
<dbReference type="InterPro" id="IPR038765">
    <property type="entry name" value="Papain-like_cys_pep_sf"/>
</dbReference>
<feature type="transmembrane region" description="Helical" evidence="1">
    <location>
        <begin position="45"/>
        <end position="63"/>
    </location>
</feature>
<evidence type="ECO:0000313" key="3">
    <source>
        <dbReference type="Proteomes" id="UP000094769"/>
    </source>
</evidence>
<comment type="caution">
    <text evidence="2">The sequence shown here is derived from an EMBL/GenBank/DDBJ whole genome shotgun (WGS) entry which is preliminary data.</text>
</comment>
<dbReference type="Gene3D" id="3.10.620.30">
    <property type="match status" value="1"/>
</dbReference>
<sequence>MHLAIYRDEVAVKWIEYSHPTANRWNSGVLVTGYLRFKEHRQRSIPAFLISTILWLGVAIAFAESIDLTDEVVSWAKQNFGDQAGDRVESWRRLMLESSHFDEIEKLQRVNDFFNQIPYQSDADLWGKEDYWATPLELLVRKGGDCEDYSIAKYFTLKEMGVAEEKLRIMYVKSVKLNQSHMVLTYYPQPSSIPKVLDNLNPQLLSASNRLDLTPVYSFNADGLWLAKSLGRGKKVGSSTRLSLWQELKQRMQQEAKR</sequence>
<dbReference type="PANTHER" id="PTHR39327:SF1">
    <property type="entry name" value="BLR5470 PROTEIN"/>
    <property type="match status" value="1"/>
</dbReference>